<protein>
    <submittedName>
        <fullName evidence="2">Protein suppressor of npr1-1</fullName>
    </submittedName>
</protein>
<reference evidence="3" key="2">
    <citation type="submission" date="2019-10" db="EMBL/GenBank/DDBJ databases">
        <title>A de novo genome assembly of a pear dwarfing rootstock.</title>
        <authorList>
            <person name="Wang F."/>
            <person name="Wang J."/>
            <person name="Li S."/>
            <person name="Zhang Y."/>
            <person name="Fang M."/>
            <person name="Ma L."/>
            <person name="Zhao Y."/>
            <person name="Jiang S."/>
        </authorList>
    </citation>
    <scope>NUCLEOTIDE SEQUENCE [LARGE SCALE GENOMIC DNA]</scope>
</reference>
<organism evidence="2 3">
    <name type="scientific">Pyrus ussuriensis x Pyrus communis</name>
    <dbReference type="NCBI Taxonomy" id="2448454"/>
    <lineage>
        <taxon>Eukaryota</taxon>
        <taxon>Viridiplantae</taxon>
        <taxon>Streptophyta</taxon>
        <taxon>Embryophyta</taxon>
        <taxon>Tracheophyta</taxon>
        <taxon>Spermatophyta</taxon>
        <taxon>Magnoliopsida</taxon>
        <taxon>eudicotyledons</taxon>
        <taxon>Gunneridae</taxon>
        <taxon>Pentapetalae</taxon>
        <taxon>rosids</taxon>
        <taxon>fabids</taxon>
        <taxon>Rosales</taxon>
        <taxon>Rosaceae</taxon>
        <taxon>Amygdaloideae</taxon>
        <taxon>Maleae</taxon>
        <taxon>Pyrus</taxon>
    </lineage>
</organism>
<dbReference type="PANTHER" id="PTHR11017">
    <property type="entry name" value="LEUCINE-RICH REPEAT-CONTAINING PROTEIN"/>
    <property type="match status" value="1"/>
</dbReference>
<feature type="transmembrane region" description="Helical" evidence="1">
    <location>
        <begin position="626"/>
        <end position="644"/>
    </location>
</feature>
<dbReference type="Gene3D" id="3.80.10.10">
    <property type="entry name" value="Ribonuclease Inhibitor"/>
    <property type="match status" value="2"/>
</dbReference>
<evidence type="ECO:0000313" key="3">
    <source>
        <dbReference type="Proteomes" id="UP000327157"/>
    </source>
</evidence>
<dbReference type="GO" id="GO:0006952">
    <property type="term" value="P:defense response"/>
    <property type="evidence" value="ECO:0007669"/>
    <property type="project" value="InterPro"/>
</dbReference>
<dbReference type="Proteomes" id="UP000327157">
    <property type="component" value="Chromosome 7"/>
</dbReference>
<gene>
    <name evidence="2" type="ORF">D8674_030758</name>
</gene>
<keyword evidence="1" id="KW-0472">Membrane</keyword>
<dbReference type="InterPro" id="IPR044974">
    <property type="entry name" value="Disease_R_plants"/>
</dbReference>
<keyword evidence="3" id="KW-1185">Reference proteome</keyword>
<name>A0A5N5EWH7_9ROSA</name>
<dbReference type="SUPFAM" id="SSF52058">
    <property type="entry name" value="L domain-like"/>
    <property type="match status" value="1"/>
</dbReference>
<dbReference type="AlphaFoldDB" id="A0A5N5EWH7"/>
<reference evidence="2 3" key="3">
    <citation type="submission" date="2019-11" db="EMBL/GenBank/DDBJ databases">
        <title>A de novo genome assembly of a pear dwarfing rootstock.</title>
        <authorList>
            <person name="Wang F."/>
            <person name="Wang J."/>
            <person name="Li S."/>
            <person name="Zhang Y."/>
            <person name="Fang M."/>
            <person name="Ma L."/>
            <person name="Zhao Y."/>
            <person name="Jiang S."/>
        </authorList>
    </citation>
    <scope>NUCLEOTIDE SEQUENCE [LARGE SCALE GENOMIC DNA]</scope>
    <source>
        <strain evidence="2">S2</strain>
        <tissue evidence="2">Leaf</tissue>
    </source>
</reference>
<accession>A0A5N5EWH7</accession>
<keyword evidence="1" id="KW-0812">Transmembrane</keyword>
<evidence type="ECO:0000256" key="1">
    <source>
        <dbReference type="SAM" id="Phobius"/>
    </source>
</evidence>
<dbReference type="InterPro" id="IPR032675">
    <property type="entry name" value="LRR_dom_sf"/>
</dbReference>
<reference evidence="2 3" key="1">
    <citation type="submission" date="2019-09" db="EMBL/GenBank/DDBJ databases">
        <authorList>
            <person name="Ou C."/>
        </authorList>
    </citation>
    <scope>NUCLEOTIDE SEQUENCE [LARGE SCALE GENOMIC DNA]</scope>
    <source>
        <strain evidence="2">S2</strain>
        <tissue evidence="2">Leaf</tissue>
    </source>
</reference>
<dbReference type="EMBL" id="SMOL01000781">
    <property type="protein sequence ID" value="KAB2595308.1"/>
    <property type="molecule type" value="Genomic_DNA"/>
</dbReference>
<sequence>MFTIQILEALKEVGTQTIQGLALDMCMHLANKPINTNETVLETNAFERMRNLQLLHLSHVRLDGCYANFPTRLRWLCWLQFPFDSIPVDLPLECLIILEMQHSSLRQVWKGTKFLPSLKILDVSHSHSLTEIMDFALCPSLEELILVDCTSLIDVHESIGNLERLVYLNTKDCKNLRMLPKNMGMLKSLEKLILSGCSNLEEFPVEMMKKMVSLKVLEIDGILISELWPERSSTILSSFPCSLLELSLKGCNLSDDAFCKDLSSLSSLRKLKLGENPICSLPGFIKGLRRLDKLSFKGCNRLKSLVGLPKVHQTMSVAGCISLRKVTTLSPEPWSATYTVDDNWNLVEWQYNYKLEPIDRVDVETIKLLGLCNLESMPAIRMNSILFSHPKVSPVQGLYEYGIFSTFLVGNEVPGRFSYKSTKSSISFSVPLLPSSHRIRGLNIFATYANEENSNNDDDWHMVSNIIKVSNKSKGLKWIYCPLFNGIPGDGEDMIWLSHWKMENETILQCGDQVVVSVMTGPNKLFRIKEFGVELMQEHQNNMMISTQHNTKSDPNYPFVIGGDLSMCEHIPRIYCLGFDGKIVEERWFNRLIMDTDEEDTEGQEDEPDYTIARTRAASNNCGLRGWKVLLTAAGLFFTLALVVRSSISQKKKRQ</sequence>
<evidence type="ECO:0000313" key="2">
    <source>
        <dbReference type="EMBL" id="KAB2595308.1"/>
    </source>
</evidence>
<dbReference type="PANTHER" id="PTHR11017:SF563">
    <property type="entry name" value="TMV RESISTANCE PROTEIN N-LIKE"/>
    <property type="match status" value="1"/>
</dbReference>
<proteinExistence type="predicted"/>
<dbReference type="OrthoDB" id="1901675at2759"/>
<keyword evidence="1" id="KW-1133">Transmembrane helix</keyword>
<comment type="caution">
    <text evidence="2">The sequence shown here is derived from an EMBL/GenBank/DDBJ whole genome shotgun (WGS) entry which is preliminary data.</text>
</comment>